<dbReference type="OrthoDB" id="3055037at2759"/>
<feature type="domain" description="CxC5 like cysteine cluster associated with KDZ" evidence="1">
    <location>
        <begin position="115"/>
        <end position="241"/>
    </location>
</feature>
<gene>
    <name evidence="3" type="ORF">BT96DRAFT_1023347</name>
</gene>
<proteinExistence type="predicted"/>
<evidence type="ECO:0000259" key="1">
    <source>
        <dbReference type="Pfam" id="PF18718"/>
    </source>
</evidence>
<keyword evidence="4" id="KW-1185">Reference proteome</keyword>
<dbReference type="InterPro" id="IPR040898">
    <property type="entry name" value="CxC6"/>
</dbReference>
<organism evidence="3 4">
    <name type="scientific">Gymnopus androsaceus JB14</name>
    <dbReference type="NCBI Taxonomy" id="1447944"/>
    <lineage>
        <taxon>Eukaryota</taxon>
        <taxon>Fungi</taxon>
        <taxon>Dikarya</taxon>
        <taxon>Basidiomycota</taxon>
        <taxon>Agaricomycotina</taxon>
        <taxon>Agaricomycetes</taxon>
        <taxon>Agaricomycetidae</taxon>
        <taxon>Agaricales</taxon>
        <taxon>Marasmiineae</taxon>
        <taxon>Omphalotaceae</taxon>
        <taxon>Gymnopus</taxon>
    </lineage>
</organism>
<name>A0A6A4H6H5_9AGAR</name>
<dbReference type="AlphaFoldDB" id="A0A6A4H6H5"/>
<sequence>MSVLLDTLRNASSKACSYALSQLIALTLFTVRLKNNILLLYPSDHNPLDTPPILPNEAKVFLGRACRMNNDDVEACWDVVKDLAWQGNEILDCIATDQAMNSTFAKHGGELYPSIRSLFPPTFFCINSGCKYVLNNTFRKLQTAVEHEAILYTSSFGPIPVRTHQFTCNGCGIVYHPDYFVQTIPGTNDRRRVYYNEDVVPQVLQVSTHHFVETSLVRMWRSNMLHAWVSASNAVKVYDSCWPEPWAPPDWTVSANLRYEYVYDGFKLLSLLEWHKSHLSILMVPQTIDQAHRFEEAMVTMNLEIATNGQVEVDHRCNKCVRIIETDDKVLEVFAVVCDGVTVGRPCCGVLHCKNNLHSNRDKFCQEHNAQNFICCIKGCKDLIHSQGSKTCADPKHQAAERKYNETGTAAFQLKERLAHARRADEAANAMWDEGADDDLDTNAVDVVSEDSSTQIKNTKHFRAQFGRRRTHNKQLIIAPCGMILARQTFFHSEAISAVADAESQTISSLIATVFCRSMFASTMTRVSEPSDDIGLAVDVFHHKSKHSVKDLWCGSQCNPAKFPELMYPTETGDKWFFNTSIAEQTNVWFGHYQPVTREMGAVFYEFFLNVMILLYNEVKKKQLEGEGFSPRYFR</sequence>
<dbReference type="Pfam" id="PF18718">
    <property type="entry name" value="CxC5"/>
    <property type="match status" value="1"/>
</dbReference>
<accession>A0A6A4H6H5</accession>
<feature type="domain" description="CxC6 like cysteine cluster associated with KDZ" evidence="2">
    <location>
        <begin position="337"/>
        <end position="402"/>
    </location>
</feature>
<dbReference type="Proteomes" id="UP000799118">
    <property type="component" value="Unassembled WGS sequence"/>
</dbReference>
<dbReference type="Pfam" id="PF18721">
    <property type="entry name" value="CxC6"/>
    <property type="match status" value="1"/>
</dbReference>
<protein>
    <recommendedName>
        <fullName evidence="5">CxC5 like cysteine cluster associated with KDZ domain-containing protein</fullName>
    </recommendedName>
</protein>
<evidence type="ECO:0000313" key="4">
    <source>
        <dbReference type="Proteomes" id="UP000799118"/>
    </source>
</evidence>
<evidence type="ECO:0000313" key="3">
    <source>
        <dbReference type="EMBL" id="KAE9392795.1"/>
    </source>
</evidence>
<evidence type="ECO:0008006" key="5">
    <source>
        <dbReference type="Google" id="ProtNLM"/>
    </source>
</evidence>
<evidence type="ECO:0000259" key="2">
    <source>
        <dbReference type="Pfam" id="PF18721"/>
    </source>
</evidence>
<reference evidence="3" key="1">
    <citation type="journal article" date="2019" name="Environ. Microbiol.">
        <title>Fungal ecological strategies reflected in gene transcription - a case study of two litter decomposers.</title>
        <authorList>
            <person name="Barbi F."/>
            <person name="Kohler A."/>
            <person name="Barry K."/>
            <person name="Baskaran P."/>
            <person name="Daum C."/>
            <person name="Fauchery L."/>
            <person name="Ihrmark K."/>
            <person name="Kuo A."/>
            <person name="LaButti K."/>
            <person name="Lipzen A."/>
            <person name="Morin E."/>
            <person name="Grigoriev I.V."/>
            <person name="Henrissat B."/>
            <person name="Lindahl B."/>
            <person name="Martin F."/>
        </authorList>
    </citation>
    <scope>NUCLEOTIDE SEQUENCE</scope>
    <source>
        <strain evidence="3">JB14</strain>
    </source>
</reference>
<dbReference type="InterPro" id="IPR041539">
    <property type="entry name" value="CxC5"/>
</dbReference>
<dbReference type="EMBL" id="ML769587">
    <property type="protein sequence ID" value="KAE9392795.1"/>
    <property type="molecule type" value="Genomic_DNA"/>
</dbReference>